<evidence type="ECO:0000256" key="6">
    <source>
        <dbReference type="ARBA" id="ARBA00066616"/>
    </source>
</evidence>
<keyword evidence="11" id="KW-1185">Reference proteome</keyword>
<sequence>MLGLMQDRPLLISSLIEYSGLNHGDVEIVSRTVEGPIHRTNYRNVNLRAKKLAQALGRLGVELGDRIGTIAWNGYRHMEIYFGVSGMGAVCHTINPRLFPEQIAYIVNHAEDKYIFVDLTFVPLIEALKDHLTNVKGFIIMTDEAHMPDSSLDNLLCYETLVEAEDGDYAWPQFDEMTACSLCYTSGTTGNPKGVLYANRSTVLHSFCVCTNDGLGVSNRDSILAVVPMFHANAWGLPYAAAMCGAKMVMPGAAMDGASLYELMEAEGVTLSAGVPTIWMMLLGYVKENNLKFSTMQRTVIGGSAAPRSMIDTFVEGHGVEVIHAWGMTETSPLGTTGNLLKKHENLSEKQRTDIRVKQGRTVYGVELKITGDDGKELPRDGVAFGDLKVRGPWITNGYFKGEGGEVLDEDGWFTTGDVGTIDPDGYMQITDRSKDVIKSGGEWISSIDVENEALGCPGIVEAAVIAIPHPKWDERPLVIAVKEKDHSVSRDDVIKHLESTLAKWQLPDDVVFVEELPHTATGKLLKTKLREDFKDYKLPTA</sequence>
<dbReference type="PANTHER" id="PTHR43859">
    <property type="entry name" value="ACYL-ACTIVATING ENZYME"/>
    <property type="match status" value="1"/>
</dbReference>
<evidence type="ECO:0000256" key="1">
    <source>
        <dbReference type="ARBA" id="ARBA00006432"/>
    </source>
</evidence>
<dbReference type="PANTHER" id="PTHR43859:SF4">
    <property type="entry name" value="BUTANOATE--COA LIGASE AAE1-RELATED"/>
    <property type="match status" value="1"/>
</dbReference>
<proteinExistence type="inferred from homology"/>
<dbReference type="EMBL" id="WTUW01000009">
    <property type="protein sequence ID" value="MZR32100.1"/>
    <property type="molecule type" value="Genomic_DNA"/>
</dbReference>
<dbReference type="Proteomes" id="UP000476030">
    <property type="component" value="Unassembled WGS sequence"/>
</dbReference>
<dbReference type="EC" id="6.2.1.44" evidence="6"/>
<evidence type="ECO:0000256" key="4">
    <source>
        <dbReference type="ARBA" id="ARBA00023098"/>
    </source>
</evidence>
<keyword evidence="3" id="KW-0276">Fatty acid metabolism</keyword>
<dbReference type="InterPro" id="IPR000873">
    <property type="entry name" value="AMP-dep_synth/lig_dom"/>
</dbReference>
<evidence type="ECO:0000256" key="5">
    <source>
        <dbReference type="ARBA" id="ARBA00051915"/>
    </source>
</evidence>
<dbReference type="NCBIfam" id="NF005426">
    <property type="entry name" value="PRK07008.1"/>
    <property type="match status" value="1"/>
</dbReference>
<comment type="catalytic activity">
    <reaction evidence="5">
        <text>3-(methylsulfanyl)propanoate + ATP + CoA = 3-(methylsulfanyl)propanoyl-CoA + AMP + diphosphate</text>
        <dbReference type="Rhea" id="RHEA:43052"/>
        <dbReference type="ChEBI" id="CHEBI:30616"/>
        <dbReference type="ChEBI" id="CHEBI:33019"/>
        <dbReference type="ChEBI" id="CHEBI:49016"/>
        <dbReference type="ChEBI" id="CHEBI:57287"/>
        <dbReference type="ChEBI" id="CHEBI:82815"/>
        <dbReference type="ChEBI" id="CHEBI:456215"/>
        <dbReference type="EC" id="6.2.1.44"/>
    </reaction>
    <physiologicalReaction direction="left-to-right" evidence="5">
        <dbReference type="Rhea" id="RHEA:43053"/>
    </physiologicalReaction>
</comment>
<dbReference type="NCBIfam" id="NF004837">
    <property type="entry name" value="PRK06187.1"/>
    <property type="match status" value="1"/>
</dbReference>
<dbReference type="GO" id="GO:0006631">
    <property type="term" value="P:fatty acid metabolic process"/>
    <property type="evidence" value="ECO:0007669"/>
    <property type="project" value="UniProtKB-KW"/>
</dbReference>
<reference evidence="10 11" key="1">
    <citation type="submission" date="2019-12" db="EMBL/GenBank/DDBJ databases">
        <title>Snethiella sp. nov. sp. isolated from sea sand.</title>
        <authorList>
            <person name="Kim J."/>
            <person name="Jeong S.E."/>
            <person name="Jung H.S."/>
            <person name="Jeon C.O."/>
        </authorList>
    </citation>
    <scope>NUCLEOTIDE SEQUENCE [LARGE SCALE GENOMIC DNA]</scope>
    <source>
        <strain evidence="10 11">DP05</strain>
    </source>
</reference>
<protein>
    <recommendedName>
        <fullName evidence="7">3-methylmercaptopropionyl-CoA ligase</fullName>
        <ecNumber evidence="6">6.2.1.44</ecNumber>
    </recommendedName>
</protein>
<dbReference type="InterPro" id="IPR042099">
    <property type="entry name" value="ANL_N_sf"/>
</dbReference>
<feature type="domain" description="AMP-dependent synthetase/ligase" evidence="8">
    <location>
        <begin position="35"/>
        <end position="400"/>
    </location>
</feature>
<dbReference type="FunFam" id="3.30.300.30:FF:000008">
    <property type="entry name" value="2,3-dihydroxybenzoate-AMP ligase"/>
    <property type="match status" value="1"/>
</dbReference>
<dbReference type="InterPro" id="IPR045851">
    <property type="entry name" value="AMP-bd_C_sf"/>
</dbReference>
<name>A0A6L8WCF5_9PROT</name>
<dbReference type="AlphaFoldDB" id="A0A6L8WCF5"/>
<dbReference type="GO" id="GO:0016874">
    <property type="term" value="F:ligase activity"/>
    <property type="evidence" value="ECO:0007669"/>
    <property type="project" value="UniProtKB-KW"/>
</dbReference>
<dbReference type="Pfam" id="PF13193">
    <property type="entry name" value="AMP-binding_C"/>
    <property type="match status" value="1"/>
</dbReference>
<keyword evidence="4" id="KW-0443">Lipid metabolism</keyword>
<comment type="caution">
    <text evidence="10">The sequence shown here is derived from an EMBL/GenBank/DDBJ whole genome shotgun (WGS) entry which is preliminary data.</text>
</comment>
<evidence type="ECO:0000256" key="2">
    <source>
        <dbReference type="ARBA" id="ARBA00022598"/>
    </source>
</evidence>
<gene>
    <name evidence="10" type="ORF">GQE98_15790</name>
</gene>
<evidence type="ECO:0000259" key="9">
    <source>
        <dbReference type="Pfam" id="PF13193"/>
    </source>
</evidence>
<dbReference type="RefSeq" id="WP_161316673.1">
    <property type="nucleotide sequence ID" value="NZ_WTUW01000009.1"/>
</dbReference>
<dbReference type="InterPro" id="IPR020845">
    <property type="entry name" value="AMP-binding_CS"/>
</dbReference>
<dbReference type="CDD" id="cd12119">
    <property type="entry name" value="ttLC_FACS_AlkK_like"/>
    <property type="match status" value="1"/>
</dbReference>
<dbReference type="InterPro" id="IPR025110">
    <property type="entry name" value="AMP-bd_C"/>
</dbReference>
<evidence type="ECO:0000313" key="10">
    <source>
        <dbReference type="EMBL" id="MZR32100.1"/>
    </source>
</evidence>
<dbReference type="Pfam" id="PF00501">
    <property type="entry name" value="AMP-binding"/>
    <property type="match status" value="1"/>
</dbReference>
<evidence type="ECO:0000313" key="11">
    <source>
        <dbReference type="Proteomes" id="UP000476030"/>
    </source>
</evidence>
<feature type="domain" description="AMP-binding enzyme C-terminal" evidence="9">
    <location>
        <begin position="450"/>
        <end position="524"/>
    </location>
</feature>
<keyword evidence="2 10" id="KW-0436">Ligase</keyword>
<dbReference type="PROSITE" id="PS00455">
    <property type="entry name" value="AMP_BINDING"/>
    <property type="match status" value="1"/>
</dbReference>
<dbReference type="NCBIfam" id="NF004674">
    <property type="entry name" value="PRK06018.1"/>
    <property type="match status" value="1"/>
</dbReference>
<accession>A0A6L8WCF5</accession>
<evidence type="ECO:0000256" key="3">
    <source>
        <dbReference type="ARBA" id="ARBA00022832"/>
    </source>
</evidence>
<organism evidence="10 11">
    <name type="scientific">Sneathiella litorea</name>
    <dbReference type="NCBI Taxonomy" id="2606216"/>
    <lineage>
        <taxon>Bacteria</taxon>
        <taxon>Pseudomonadati</taxon>
        <taxon>Pseudomonadota</taxon>
        <taxon>Alphaproteobacteria</taxon>
        <taxon>Sneathiellales</taxon>
        <taxon>Sneathiellaceae</taxon>
        <taxon>Sneathiella</taxon>
    </lineage>
</organism>
<dbReference type="Gene3D" id="3.30.300.30">
    <property type="match status" value="1"/>
</dbReference>
<dbReference type="Gene3D" id="3.40.50.12780">
    <property type="entry name" value="N-terminal domain of ligase-like"/>
    <property type="match status" value="1"/>
</dbReference>
<comment type="similarity">
    <text evidence="1">Belongs to the ATP-dependent AMP-binding enzyme family.</text>
</comment>
<evidence type="ECO:0000259" key="8">
    <source>
        <dbReference type="Pfam" id="PF00501"/>
    </source>
</evidence>
<evidence type="ECO:0000256" key="7">
    <source>
        <dbReference type="ARBA" id="ARBA00067668"/>
    </source>
</evidence>
<dbReference type="SUPFAM" id="SSF56801">
    <property type="entry name" value="Acetyl-CoA synthetase-like"/>
    <property type="match status" value="1"/>
</dbReference>